<feature type="compositionally biased region" description="Basic and acidic residues" evidence="1">
    <location>
        <begin position="59"/>
        <end position="80"/>
    </location>
</feature>
<dbReference type="RefSeq" id="WP_097243039.1">
    <property type="nucleotide sequence ID" value="NZ_CP120984.1"/>
</dbReference>
<evidence type="ECO:0000313" key="3">
    <source>
        <dbReference type="Proteomes" id="UP001224433"/>
    </source>
</evidence>
<evidence type="ECO:0000256" key="1">
    <source>
        <dbReference type="SAM" id="MobiDB-lite"/>
    </source>
</evidence>
<feature type="region of interest" description="Disordered" evidence="1">
    <location>
        <begin position="55"/>
        <end position="80"/>
    </location>
</feature>
<accession>A0ABY9JRG0</accession>
<sequence>MDAPNFPTDLVQAQRDLNATYDALAAPHQHGNTTLRRHLLLLSARIWWHPFWNTRRTGRPADRTELRRQARGDRRAARAA</sequence>
<proteinExistence type="predicted"/>
<geneLocation type="plasmid" evidence="2 3">
    <name>unnamed1</name>
</geneLocation>
<keyword evidence="2" id="KW-0614">Plasmid</keyword>
<name>A0ABY9JRG0_9ACTN</name>
<dbReference type="Proteomes" id="UP001224433">
    <property type="component" value="Plasmid unnamed1"/>
</dbReference>
<gene>
    <name evidence="2" type="ORF">P8A20_38230</name>
</gene>
<protein>
    <submittedName>
        <fullName evidence="2">Uncharacterized protein</fullName>
    </submittedName>
</protein>
<reference evidence="2 3" key="1">
    <citation type="submission" date="2023-03" db="EMBL/GenBank/DDBJ databases">
        <title>Isolation and description of six Streptomyces strains from soil environments, able to metabolize different microbial glucans.</title>
        <authorList>
            <person name="Widen T."/>
            <person name="Larsbrink J."/>
        </authorList>
    </citation>
    <scope>NUCLEOTIDE SEQUENCE [LARGE SCALE GENOMIC DNA]</scope>
    <source>
        <strain evidence="2 3">Alt3</strain>
        <plasmid evidence="2 3">unnamed1</plasmid>
    </source>
</reference>
<dbReference type="EMBL" id="CP120984">
    <property type="protein sequence ID" value="WLQ69354.1"/>
    <property type="molecule type" value="Genomic_DNA"/>
</dbReference>
<organism evidence="2 3">
    <name type="scientific">Streptomyces glycanivorans</name>
    <dbReference type="NCBI Taxonomy" id="3033808"/>
    <lineage>
        <taxon>Bacteria</taxon>
        <taxon>Bacillati</taxon>
        <taxon>Actinomycetota</taxon>
        <taxon>Actinomycetes</taxon>
        <taxon>Kitasatosporales</taxon>
        <taxon>Streptomycetaceae</taxon>
        <taxon>Streptomyces</taxon>
    </lineage>
</organism>
<evidence type="ECO:0000313" key="2">
    <source>
        <dbReference type="EMBL" id="WLQ69354.1"/>
    </source>
</evidence>
<keyword evidence="3" id="KW-1185">Reference proteome</keyword>